<dbReference type="STRING" id="1123402.SAMN02583745_00722"/>
<organism evidence="2 3">
    <name type="scientific">Thorsellia anophelis DSM 18579</name>
    <dbReference type="NCBI Taxonomy" id="1123402"/>
    <lineage>
        <taxon>Bacteria</taxon>
        <taxon>Pseudomonadati</taxon>
        <taxon>Pseudomonadota</taxon>
        <taxon>Gammaproteobacteria</taxon>
        <taxon>Enterobacterales</taxon>
        <taxon>Thorselliaceae</taxon>
        <taxon>Thorsellia</taxon>
    </lineage>
</organism>
<evidence type="ECO:0000259" key="1">
    <source>
        <dbReference type="PROSITE" id="PS50943"/>
    </source>
</evidence>
<keyword evidence="3" id="KW-1185">Reference proteome</keyword>
<dbReference type="OrthoDB" id="5298444at2"/>
<dbReference type="PROSITE" id="PS50943">
    <property type="entry name" value="HTH_CROC1"/>
    <property type="match status" value="1"/>
</dbReference>
<dbReference type="CDD" id="cd00093">
    <property type="entry name" value="HTH_XRE"/>
    <property type="match status" value="1"/>
</dbReference>
<dbReference type="AlphaFoldDB" id="A0A1H9ZVA9"/>
<dbReference type="InterPro" id="IPR010982">
    <property type="entry name" value="Lambda_DNA-bd_dom_sf"/>
</dbReference>
<dbReference type="SUPFAM" id="SSF47413">
    <property type="entry name" value="lambda repressor-like DNA-binding domains"/>
    <property type="match status" value="1"/>
</dbReference>
<name>A0A1H9ZVA9_9GAMM</name>
<gene>
    <name evidence="2" type="ORF">SAMN02583745_00722</name>
</gene>
<dbReference type="RefSeq" id="WP_093317871.1">
    <property type="nucleotide sequence ID" value="NZ_FOHV01000004.1"/>
</dbReference>
<evidence type="ECO:0000313" key="2">
    <source>
        <dbReference type="EMBL" id="SES85704.1"/>
    </source>
</evidence>
<dbReference type="SMART" id="SM00530">
    <property type="entry name" value="HTH_XRE"/>
    <property type="match status" value="1"/>
</dbReference>
<reference evidence="3" key="1">
    <citation type="submission" date="2016-10" db="EMBL/GenBank/DDBJ databases">
        <authorList>
            <person name="Varghese N."/>
            <person name="Submissions S."/>
        </authorList>
    </citation>
    <scope>NUCLEOTIDE SEQUENCE [LARGE SCALE GENOMIC DNA]</scope>
    <source>
        <strain evidence="3">DSM 18579</strain>
    </source>
</reference>
<proteinExistence type="predicted"/>
<dbReference type="EMBL" id="FOHV01000004">
    <property type="protein sequence ID" value="SES85704.1"/>
    <property type="molecule type" value="Genomic_DNA"/>
</dbReference>
<accession>A0A1H9ZVA9</accession>
<dbReference type="GO" id="GO:0003677">
    <property type="term" value="F:DNA binding"/>
    <property type="evidence" value="ECO:0007669"/>
    <property type="project" value="InterPro"/>
</dbReference>
<dbReference type="Proteomes" id="UP000242642">
    <property type="component" value="Unassembled WGS sequence"/>
</dbReference>
<dbReference type="Gene3D" id="1.10.260.40">
    <property type="entry name" value="lambda repressor-like DNA-binding domains"/>
    <property type="match status" value="1"/>
</dbReference>
<protein>
    <recommendedName>
        <fullName evidence="1">HTH cro/C1-type domain-containing protein</fullName>
    </recommendedName>
</protein>
<evidence type="ECO:0000313" key="3">
    <source>
        <dbReference type="Proteomes" id="UP000242642"/>
    </source>
</evidence>
<dbReference type="InterPro" id="IPR001387">
    <property type="entry name" value="Cro/C1-type_HTH"/>
</dbReference>
<feature type="domain" description="HTH cro/C1-type" evidence="1">
    <location>
        <begin position="11"/>
        <end position="64"/>
    </location>
</feature>
<sequence length="244" mass="28251">MIDPQRMVTVLKQLLKANGLTYKDVANAFELSEPSIKRMINAGNLTLSQMQQLSELVGLSVIELLQKVEQTTPKIKELSLEQESILVSDKRLLLIAFCAVNHWTIEEIRQLYDFTEAQCIHYLIKLHHMNLLELLPNNRIKLLVEHNFKWRKNGPIWQFLMQEGANSFFSQTHIKPEEQQDFVFGMLSAEAIVRMHLEMNKLSAMMAGLHSASLKLPIKDKKGMCMFMALKNWEPDSFNQLRVK</sequence>